<accession>A0ABW2MRG7</accession>
<sequence>MSQQDKKIDLPTAQTWTTNWRNNESDYNKHNECNAFLIPAQDLQGALEEMQGQTGQKYIRAYLGVDTSTTPSTEKLIIVGTKPETQKDGSIIYRDLVKGYANAVADGKEGSIWDFTEPCPPNCDNDSPIGG</sequence>
<dbReference type="Proteomes" id="UP001596415">
    <property type="component" value="Unassembled WGS sequence"/>
</dbReference>
<name>A0ABW2MRG7_9FLAO</name>
<dbReference type="EMBL" id="JBHTBN010000003">
    <property type="protein sequence ID" value="MFC7357479.1"/>
    <property type="molecule type" value="Genomic_DNA"/>
</dbReference>
<keyword evidence="2" id="KW-1185">Reference proteome</keyword>
<gene>
    <name evidence="1" type="ORF">ACFQO1_07255</name>
</gene>
<evidence type="ECO:0000313" key="1">
    <source>
        <dbReference type="EMBL" id="MFC7357479.1"/>
    </source>
</evidence>
<reference evidence="2" key="1">
    <citation type="journal article" date="2019" name="Int. J. Syst. Evol. Microbiol.">
        <title>The Global Catalogue of Microorganisms (GCM) 10K type strain sequencing project: providing services to taxonomists for standard genome sequencing and annotation.</title>
        <authorList>
            <consortium name="The Broad Institute Genomics Platform"/>
            <consortium name="The Broad Institute Genome Sequencing Center for Infectious Disease"/>
            <person name="Wu L."/>
            <person name="Ma J."/>
        </authorList>
    </citation>
    <scope>NUCLEOTIDE SEQUENCE [LARGE SCALE GENOMIC DNA]</scope>
    <source>
        <strain evidence="2">CGMCC 1.16306</strain>
    </source>
</reference>
<evidence type="ECO:0000313" key="2">
    <source>
        <dbReference type="Proteomes" id="UP001596415"/>
    </source>
</evidence>
<comment type="caution">
    <text evidence="1">The sequence shown here is derived from an EMBL/GenBank/DDBJ whole genome shotgun (WGS) entry which is preliminary data.</text>
</comment>
<protein>
    <submittedName>
        <fullName evidence="1">Uncharacterized protein</fullName>
    </submittedName>
</protein>
<organism evidence="1 2">
    <name type="scientific">Jejudonia soesokkakensis</name>
    <dbReference type="NCBI Taxonomy" id="1323432"/>
    <lineage>
        <taxon>Bacteria</taxon>
        <taxon>Pseudomonadati</taxon>
        <taxon>Bacteroidota</taxon>
        <taxon>Flavobacteriia</taxon>
        <taxon>Flavobacteriales</taxon>
        <taxon>Flavobacteriaceae</taxon>
        <taxon>Jejudonia</taxon>
    </lineage>
</organism>
<proteinExistence type="predicted"/>
<dbReference type="RefSeq" id="WP_380217325.1">
    <property type="nucleotide sequence ID" value="NZ_JBHTBN010000003.1"/>
</dbReference>